<reference evidence="1" key="1">
    <citation type="submission" date="2017-07" db="EMBL/GenBank/DDBJ databases">
        <title>Taro Niue Genome Assembly and Annotation.</title>
        <authorList>
            <person name="Atibalentja N."/>
            <person name="Keating K."/>
            <person name="Fields C.J."/>
        </authorList>
    </citation>
    <scope>NUCLEOTIDE SEQUENCE</scope>
    <source>
        <strain evidence="1">Niue_2</strain>
        <tissue evidence="1">Leaf</tissue>
    </source>
</reference>
<comment type="caution">
    <text evidence="1">The sequence shown here is derived from an EMBL/GenBank/DDBJ whole genome shotgun (WGS) entry which is preliminary data.</text>
</comment>
<evidence type="ECO:0000313" key="2">
    <source>
        <dbReference type="Proteomes" id="UP000652761"/>
    </source>
</evidence>
<keyword evidence="2" id="KW-1185">Reference proteome</keyword>
<protein>
    <submittedName>
        <fullName evidence="1">Uncharacterized protein</fullName>
    </submittedName>
</protein>
<dbReference type="EMBL" id="NMUH01001715">
    <property type="protein sequence ID" value="MQL94782.1"/>
    <property type="molecule type" value="Genomic_DNA"/>
</dbReference>
<dbReference type="Proteomes" id="UP000652761">
    <property type="component" value="Unassembled WGS sequence"/>
</dbReference>
<sequence length="60" mass="6809">MHAAAADQAGNGGLEGGIRGKLLGFRRYLRFYRSLFAFLRLACRSRVTKTSYSLHVYRDL</sequence>
<evidence type="ECO:0000313" key="1">
    <source>
        <dbReference type="EMBL" id="MQL94782.1"/>
    </source>
</evidence>
<gene>
    <name evidence="1" type="ORF">Taro_027440</name>
</gene>
<name>A0A843V8Q8_COLES</name>
<dbReference type="AlphaFoldDB" id="A0A843V8Q8"/>
<accession>A0A843V8Q8</accession>
<proteinExistence type="predicted"/>
<organism evidence="1 2">
    <name type="scientific">Colocasia esculenta</name>
    <name type="common">Wild taro</name>
    <name type="synonym">Arum esculentum</name>
    <dbReference type="NCBI Taxonomy" id="4460"/>
    <lineage>
        <taxon>Eukaryota</taxon>
        <taxon>Viridiplantae</taxon>
        <taxon>Streptophyta</taxon>
        <taxon>Embryophyta</taxon>
        <taxon>Tracheophyta</taxon>
        <taxon>Spermatophyta</taxon>
        <taxon>Magnoliopsida</taxon>
        <taxon>Liliopsida</taxon>
        <taxon>Araceae</taxon>
        <taxon>Aroideae</taxon>
        <taxon>Colocasieae</taxon>
        <taxon>Colocasia</taxon>
    </lineage>
</organism>